<gene>
    <name evidence="2" type="ORF">GCM10023091_15340</name>
</gene>
<keyword evidence="1" id="KW-0732">Signal</keyword>
<dbReference type="RefSeq" id="WP_345027750.1">
    <property type="nucleotide sequence ID" value="NZ_BAABEY010000016.1"/>
</dbReference>
<keyword evidence="3" id="KW-1185">Reference proteome</keyword>
<evidence type="ECO:0008006" key="4">
    <source>
        <dbReference type="Google" id="ProtNLM"/>
    </source>
</evidence>
<evidence type="ECO:0000256" key="1">
    <source>
        <dbReference type="SAM" id="SignalP"/>
    </source>
</evidence>
<evidence type="ECO:0000313" key="3">
    <source>
        <dbReference type="Proteomes" id="UP001501508"/>
    </source>
</evidence>
<feature type="signal peptide" evidence="1">
    <location>
        <begin position="1"/>
        <end position="21"/>
    </location>
</feature>
<feature type="chain" id="PRO_5045083344" description="Late embryogenesis abundant protein" evidence="1">
    <location>
        <begin position="22"/>
        <end position="210"/>
    </location>
</feature>
<accession>A0ABP8LVT9</accession>
<evidence type="ECO:0000313" key="2">
    <source>
        <dbReference type="EMBL" id="GAA4436876.1"/>
    </source>
</evidence>
<reference evidence="3" key="1">
    <citation type="journal article" date="2019" name="Int. J. Syst. Evol. Microbiol.">
        <title>The Global Catalogue of Microorganisms (GCM) 10K type strain sequencing project: providing services to taxonomists for standard genome sequencing and annotation.</title>
        <authorList>
            <consortium name="The Broad Institute Genomics Platform"/>
            <consortium name="The Broad Institute Genome Sequencing Center for Infectious Disease"/>
            <person name="Wu L."/>
            <person name="Ma J."/>
        </authorList>
    </citation>
    <scope>NUCLEOTIDE SEQUENCE [LARGE SCALE GENOMIC DNA]</scope>
    <source>
        <strain evidence="3">JCM 31920</strain>
    </source>
</reference>
<comment type="caution">
    <text evidence="2">The sequence shown here is derived from an EMBL/GenBank/DDBJ whole genome shotgun (WGS) entry which is preliminary data.</text>
</comment>
<organism evidence="2 3">
    <name type="scientific">Ravibacter arvi</name>
    <dbReference type="NCBI Taxonomy" id="2051041"/>
    <lineage>
        <taxon>Bacteria</taxon>
        <taxon>Pseudomonadati</taxon>
        <taxon>Bacteroidota</taxon>
        <taxon>Cytophagia</taxon>
        <taxon>Cytophagales</taxon>
        <taxon>Spirosomataceae</taxon>
        <taxon>Ravibacter</taxon>
    </lineage>
</organism>
<name>A0ABP8LVT9_9BACT</name>
<proteinExistence type="predicted"/>
<dbReference type="EMBL" id="BAABEY010000016">
    <property type="protein sequence ID" value="GAA4436876.1"/>
    <property type="molecule type" value="Genomic_DNA"/>
</dbReference>
<dbReference type="Proteomes" id="UP001501508">
    <property type="component" value="Unassembled WGS sequence"/>
</dbReference>
<protein>
    <recommendedName>
        <fullName evidence="4">Late embryogenesis abundant protein</fullName>
    </recommendedName>
</protein>
<sequence length="210" mass="23377">MKKLLNSTLLLALLLVFNQCALNKSVREAKALGDCKFRLSSVDSIFLAGIDLRELKEIRSFKDIDLGRYPALGLGLLKKDIPLNLQLKLEAQNPTSKMAGVEQMEYKVILGKSEIFSGLHNQKIQVSPGTGRTIIPFHLSTNAYDFVMNNQTRDDFVNLLSALTSTKDSKAVKLLIKIKPTLAFGSKQVNYPGYISFEQNVTADMLLNKL</sequence>